<dbReference type="FunFam" id="2.30.30.30:FF:000003">
    <property type="entry name" value="Elongation factor P"/>
    <property type="match status" value="1"/>
</dbReference>
<dbReference type="PANTHER" id="PTHR30053">
    <property type="entry name" value="ELONGATION FACTOR P"/>
    <property type="match status" value="1"/>
</dbReference>
<dbReference type="Pfam" id="PF08207">
    <property type="entry name" value="EFP_N"/>
    <property type="match status" value="1"/>
</dbReference>
<keyword evidence="6" id="KW-0648">Protein biosynthesis</keyword>
<dbReference type="InterPro" id="IPR001059">
    <property type="entry name" value="Transl_elong_P/YeiP_cen"/>
</dbReference>
<name>A0A7S4FC50_CHRCT</name>
<dbReference type="InterPro" id="IPR014722">
    <property type="entry name" value="Rib_uL2_dom2"/>
</dbReference>
<feature type="domain" description="Elongation factor P C-terminal" evidence="8">
    <location>
        <begin position="170"/>
        <end position="226"/>
    </location>
</feature>
<dbReference type="PROSITE" id="PS01275">
    <property type="entry name" value="EFP"/>
    <property type="match status" value="1"/>
</dbReference>
<dbReference type="SUPFAM" id="SSF50249">
    <property type="entry name" value="Nucleic acid-binding proteins"/>
    <property type="match status" value="2"/>
</dbReference>
<dbReference type="InterPro" id="IPR013185">
    <property type="entry name" value="Transl_elong_KOW-like"/>
</dbReference>
<dbReference type="PANTHER" id="PTHR30053:SF12">
    <property type="entry name" value="ELONGATION FACTOR P (EF-P) FAMILY PROTEIN"/>
    <property type="match status" value="1"/>
</dbReference>
<dbReference type="Pfam" id="PF09285">
    <property type="entry name" value="Elong-fact-P_C"/>
    <property type="match status" value="1"/>
</dbReference>
<dbReference type="Gene3D" id="2.30.30.30">
    <property type="match status" value="1"/>
</dbReference>
<dbReference type="InterPro" id="IPR015365">
    <property type="entry name" value="Elong-fact-P_C"/>
</dbReference>
<evidence type="ECO:0000256" key="3">
    <source>
        <dbReference type="ARBA" id="ARBA00009479"/>
    </source>
</evidence>
<keyword evidence="5" id="KW-0251">Elongation factor</keyword>
<protein>
    <recommendedName>
        <fullName evidence="11">Elongation factor P</fullName>
    </recommendedName>
</protein>
<dbReference type="InterPro" id="IPR008991">
    <property type="entry name" value="Translation_prot_SH3-like_sf"/>
</dbReference>
<dbReference type="GO" id="GO:0003746">
    <property type="term" value="F:translation elongation factor activity"/>
    <property type="evidence" value="ECO:0007669"/>
    <property type="project" value="UniProtKB-KW"/>
</dbReference>
<dbReference type="NCBIfam" id="TIGR00038">
    <property type="entry name" value="efp"/>
    <property type="match status" value="1"/>
</dbReference>
<evidence type="ECO:0000313" key="10">
    <source>
        <dbReference type="EMBL" id="CAE0786087.1"/>
    </source>
</evidence>
<dbReference type="InterPro" id="IPR012340">
    <property type="entry name" value="NA-bd_OB-fold"/>
</dbReference>
<accession>A0A7S4FC50</accession>
<feature type="domain" description="Translation elongation factor P/YeiP central" evidence="9">
    <location>
        <begin position="109"/>
        <end position="162"/>
    </location>
</feature>
<dbReference type="Pfam" id="PF01132">
    <property type="entry name" value="EFP"/>
    <property type="match status" value="1"/>
</dbReference>
<evidence type="ECO:0000256" key="2">
    <source>
        <dbReference type="ARBA" id="ARBA00004815"/>
    </source>
</evidence>
<dbReference type="SUPFAM" id="SSF50104">
    <property type="entry name" value="Translation proteins SH3-like domain"/>
    <property type="match status" value="1"/>
</dbReference>
<evidence type="ECO:0000259" key="9">
    <source>
        <dbReference type="SMART" id="SM01185"/>
    </source>
</evidence>
<dbReference type="HAMAP" id="MF_00141">
    <property type="entry name" value="EF_P"/>
    <property type="match status" value="1"/>
</dbReference>
<dbReference type="GO" id="GO:0043043">
    <property type="term" value="P:peptide biosynthetic process"/>
    <property type="evidence" value="ECO:0007669"/>
    <property type="project" value="InterPro"/>
</dbReference>
<dbReference type="EMBL" id="HBIZ01062649">
    <property type="protein sequence ID" value="CAE0786087.1"/>
    <property type="molecule type" value="Transcribed_RNA"/>
</dbReference>
<keyword evidence="4" id="KW-0963">Cytoplasm</keyword>
<dbReference type="GO" id="GO:0005829">
    <property type="term" value="C:cytosol"/>
    <property type="evidence" value="ECO:0007669"/>
    <property type="project" value="UniProtKB-ARBA"/>
</dbReference>
<gene>
    <name evidence="10" type="ORF">PCAR00345_LOCUS38795</name>
</gene>
<dbReference type="SMART" id="SM01185">
    <property type="entry name" value="EFP"/>
    <property type="match status" value="1"/>
</dbReference>
<dbReference type="AlphaFoldDB" id="A0A7S4FC50"/>
<dbReference type="Gene3D" id="2.40.50.140">
    <property type="entry name" value="Nucleic acid-binding proteins"/>
    <property type="match status" value="2"/>
</dbReference>
<evidence type="ECO:0000259" key="8">
    <source>
        <dbReference type="SMART" id="SM00841"/>
    </source>
</evidence>
<dbReference type="FunFam" id="2.40.50.140:FF:000004">
    <property type="entry name" value="Elongation factor P"/>
    <property type="match status" value="1"/>
</dbReference>
<evidence type="ECO:0000256" key="7">
    <source>
        <dbReference type="SAM" id="SignalP"/>
    </source>
</evidence>
<comment type="similarity">
    <text evidence="3">Belongs to the elongation factor P family.</text>
</comment>
<sequence length="228" mass="25160">MATRLLCLLCAAVAAAALAPARLAATHTAQLMRTASRSGTVCMGNTNDFKVGLTIEFDNSVWRVQEFLHVKPGKGSAFVRSKLKNLETGSTLEKTWKAGEAFPDAQVDKEEMQYSYDDGDDMVFMNMETFEEERIPRADIAKNDFIKEEMLLTVLKWRGKAIDVQVPKSVQLKVAETEPGAKGNTAQGRTEKPATLETGAVVNVPIFIETGELIKVDTDDRKYLGRVN</sequence>
<dbReference type="InterPro" id="IPR013852">
    <property type="entry name" value="Transl_elong_P/YeiP_CS"/>
</dbReference>
<keyword evidence="7" id="KW-0732">Signal</keyword>
<comment type="pathway">
    <text evidence="2">Protein biosynthesis; polypeptide chain elongation.</text>
</comment>
<comment type="subcellular location">
    <subcellularLocation>
        <location evidence="1">Cytoplasm</location>
    </subcellularLocation>
</comment>
<dbReference type="UniPathway" id="UPA00345"/>
<dbReference type="PIRSF" id="PIRSF005901">
    <property type="entry name" value="EF-P"/>
    <property type="match status" value="1"/>
</dbReference>
<feature type="chain" id="PRO_5030809622" description="Elongation factor P" evidence="7">
    <location>
        <begin position="18"/>
        <end position="228"/>
    </location>
</feature>
<dbReference type="CDD" id="cd05794">
    <property type="entry name" value="S1_EF-P_repeat_2"/>
    <property type="match status" value="1"/>
</dbReference>
<evidence type="ECO:0000256" key="4">
    <source>
        <dbReference type="ARBA" id="ARBA00022490"/>
    </source>
</evidence>
<evidence type="ECO:0000256" key="5">
    <source>
        <dbReference type="ARBA" id="ARBA00022768"/>
    </source>
</evidence>
<reference evidence="10" key="1">
    <citation type="submission" date="2021-01" db="EMBL/GenBank/DDBJ databases">
        <authorList>
            <person name="Corre E."/>
            <person name="Pelletier E."/>
            <person name="Niang G."/>
            <person name="Scheremetjew M."/>
            <person name="Finn R."/>
            <person name="Kale V."/>
            <person name="Holt S."/>
            <person name="Cochrane G."/>
            <person name="Meng A."/>
            <person name="Brown T."/>
            <person name="Cohen L."/>
        </authorList>
    </citation>
    <scope>NUCLEOTIDE SEQUENCE</scope>
    <source>
        <strain evidence="10">CCMP645</strain>
    </source>
</reference>
<evidence type="ECO:0000256" key="1">
    <source>
        <dbReference type="ARBA" id="ARBA00004496"/>
    </source>
</evidence>
<dbReference type="CDD" id="cd04470">
    <property type="entry name" value="S1_EF-P_repeat_1"/>
    <property type="match status" value="1"/>
</dbReference>
<dbReference type="NCBIfam" id="NF001810">
    <property type="entry name" value="PRK00529.1"/>
    <property type="match status" value="1"/>
</dbReference>
<proteinExistence type="inferred from homology"/>
<evidence type="ECO:0000256" key="6">
    <source>
        <dbReference type="ARBA" id="ARBA00022917"/>
    </source>
</evidence>
<dbReference type="SMART" id="SM00841">
    <property type="entry name" value="Elong-fact-P_C"/>
    <property type="match status" value="1"/>
</dbReference>
<evidence type="ECO:0008006" key="11">
    <source>
        <dbReference type="Google" id="ProtNLM"/>
    </source>
</evidence>
<feature type="signal peptide" evidence="7">
    <location>
        <begin position="1"/>
        <end position="17"/>
    </location>
</feature>
<dbReference type="FunFam" id="2.40.50.140:FF:000009">
    <property type="entry name" value="Elongation factor P"/>
    <property type="match status" value="1"/>
</dbReference>
<dbReference type="InterPro" id="IPR020599">
    <property type="entry name" value="Transl_elong_fac_P/YeiP"/>
</dbReference>
<organism evidence="10">
    <name type="scientific">Chrysotila carterae</name>
    <name type="common">Marine alga</name>
    <name type="synonym">Syracosphaera carterae</name>
    <dbReference type="NCBI Taxonomy" id="13221"/>
    <lineage>
        <taxon>Eukaryota</taxon>
        <taxon>Haptista</taxon>
        <taxon>Haptophyta</taxon>
        <taxon>Prymnesiophyceae</taxon>
        <taxon>Isochrysidales</taxon>
        <taxon>Isochrysidaceae</taxon>
        <taxon>Chrysotila</taxon>
    </lineage>
</organism>
<dbReference type="InterPro" id="IPR011768">
    <property type="entry name" value="Transl_elongation_fac_P"/>
</dbReference>